<feature type="region of interest" description="Disordered" evidence="1">
    <location>
        <begin position="205"/>
        <end position="224"/>
    </location>
</feature>
<evidence type="ECO:0000256" key="2">
    <source>
        <dbReference type="SAM" id="Phobius"/>
    </source>
</evidence>
<evidence type="ECO:0000313" key="4">
    <source>
        <dbReference type="Proteomes" id="UP000272942"/>
    </source>
</evidence>
<feature type="transmembrane region" description="Helical" evidence="2">
    <location>
        <begin position="739"/>
        <end position="760"/>
    </location>
</feature>
<feature type="region of interest" description="Disordered" evidence="1">
    <location>
        <begin position="366"/>
        <end position="411"/>
    </location>
</feature>
<dbReference type="Proteomes" id="UP000272942">
    <property type="component" value="Unassembled WGS sequence"/>
</dbReference>
<keyword evidence="4" id="KW-1185">Reference proteome</keyword>
<reference evidence="3 4" key="1">
    <citation type="submission" date="2018-11" db="EMBL/GenBank/DDBJ databases">
        <authorList>
            <consortium name="Pathogen Informatics"/>
        </authorList>
    </citation>
    <scope>NUCLEOTIDE SEQUENCE [LARGE SCALE GENOMIC DNA]</scope>
    <source>
        <strain evidence="3 4">Egypt</strain>
    </source>
</reference>
<feature type="region of interest" description="Disordered" evidence="1">
    <location>
        <begin position="327"/>
        <end position="353"/>
    </location>
</feature>
<feature type="region of interest" description="Disordered" evidence="1">
    <location>
        <begin position="269"/>
        <end position="306"/>
    </location>
</feature>
<sequence length="765" mass="84193">MLSFQLEDIFISLFQWAKVQPVIFPEQDPSSVLRRTSSSNRRTKADSSTPDLVPHIAGLLRPTLIICGITISPIKPSSEVSVKVYHQRHFISWLVGFWNALQDASQTTANSKSKTSWDKRSRVHVRSILQDYEQPFLDCLRSLTDATSTARGARIRTKRESSTPSRASLDQRKPRSKALPSLSKTQELLTRSAPTAANLAKRVQVHSPNSSFHNPLSSPHTPRGGILAKALGLNLTTENSSIWSPLKRSADPLPAKPLVKRRLFAGTMDQQEAAIKPEPKVRRKRRNSDTDTSELTGRSPVMADFEESAQSNYLPVTYTELDTSQQSWLIGPNGESDSQSASQSQMSQPSWDQFRDALRKRLSTDTLPTSVDHDEPQVSTQSPVHESSDAPPSMVVNESHQTTNAENPIILDGTNQLRLDEAVMDTNPPESETVDVTSATSENRPIENTTVKDNEADVVPIEVAGPNFSAEPTSVEPTDIPPATTTPPNTPQRLSTDDPGSENTTPKSYFQKFTNGLRTPVESNSPVPMMLSLNRPTSPLIRGIGSSRAQRMLALGLKKAAEQTARQKSNVDLPSSETNSPESVAPESPLTVRSTNVSDQTGSPSGIMRNLWSRKKPQRVSFAEQPVVFTFGRASQSPVGDSDSPQVTSEHQVSMKPVSALQDITGTTLNANSSDRAVIIKATIDESPPSQMPTGTNSDLKTKQMDVHVGNRRLSLPLVRRVDLDASQSSQEGYVLSHYLENLFFCLIFIQFNPFVLFFFTTNRP</sequence>
<feature type="compositionally biased region" description="Low complexity" evidence="1">
    <location>
        <begin position="336"/>
        <end position="350"/>
    </location>
</feature>
<accession>A0A3P8I0U3</accession>
<feature type="compositionally biased region" description="Polar residues" evidence="1">
    <location>
        <begin position="564"/>
        <end position="582"/>
    </location>
</feature>
<dbReference type="AlphaFoldDB" id="A0A3P8I0U3"/>
<feature type="region of interest" description="Disordered" evidence="1">
    <location>
        <begin position="465"/>
        <end position="506"/>
    </location>
</feature>
<dbReference type="EMBL" id="UZAN01052538">
    <property type="protein sequence ID" value="VDP89548.1"/>
    <property type="molecule type" value="Genomic_DNA"/>
</dbReference>
<keyword evidence="2" id="KW-0472">Membrane</keyword>
<protein>
    <submittedName>
        <fullName evidence="3">Uncharacterized protein</fullName>
    </submittedName>
</protein>
<keyword evidence="2" id="KW-0812">Transmembrane</keyword>
<keyword evidence="2" id="KW-1133">Transmembrane helix</keyword>
<proteinExistence type="predicted"/>
<feature type="compositionally biased region" description="Polar residues" evidence="1">
    <location>
        <begin position="206"/>
        <end position="220"/>
    </location>
</feature>
<organism evidence="3 4">
    <name type="scientific">Echinostoma caproni</name>
    <dbReference type="NCBI Taxonomy" id="27848"/>
    <lineage>
        <taxon>Eukaryota</taxon>
        <taxon>Metazoa</taxon>
        <taxon>Spiralia</taxon>
        <taxon>Lophotrochozoa</taxon>
        <taxon>Platyhelminthes</taxon>
        <taxon>Trematoda</taxon>
        <taxon>Digenea</taxon>
        <taxon>Plagiorchiida</taxon>
        <taxon>Echinostomata</taxon>
        <taxon>Echinostomatoidea</taxon>
        <taxon>Echinostomatidae</taxon>
        <taxon>Echinostoma</taxon>
    </lineage>
</organism>
<dbReference type="OrthoDB" id="6286576at2759"/>
<name>A0A3P8I0U3_9TREM</name>
<evidence type="ECO:0000313" key="3">
    <source>
        <dbReference type="EMBL" id="VDP89548.1"/>
    </source>
</evidence>
<feature type="compositionally biased region" description="Polar residues" evidence="1">
    <location>
        <begin position="396"/>
        <end position="406"/>
    </location>
</feature>
<feature type="region of interest" description="Disordered" evidence="1">
    <location>
        <begin position="558"/>
        <end position="610"/>
    </location>
</feature>
<feature type="compositionally biased region" description="Polar residues" evidence="1">
    <location>
        <begin position="591"/>
        <end position="604"/>
    </location>
</feature>
<evidence type="ECO:0000256" key="1">
    <source>
        <dbReference type="SAM" id="MobiDB-lite"/>
    </source>
</evidence>
<gene>
    <name evidence="3" type="ORF">ECPE_LOCUS12276</name>
</gene>
<feature type="region of interest" description="Disordered" evidence="1">
    <location>
        <begin position="150"/>
        <end position="189"/>
    </location>
</feature>